<dbReference type="Gene3D" id="2.40.50.1020">
    <property type="entry name" value="LytTr DNA-binding domain"/>
    <property type="match status" value="1"/>
</dbReference>
<accession>A0A172TRE6</accession>
<protein>
    <recommendedName>
        <fullName evidence="1">HTH LytTR-type domain-containing protein</fullName>
    </recommendedName>
</protein>
<dbReference type="GO" id="GO:0003677">
    <property type="term" value="F:DNA binding"/>
    <property type="evidence" value="ECO:0007669"/>
    <property type="project" value="InterPro"/>
</dbReference>
<keyword evidence="3" id="KW-1185">Reference proteome</keyword>
<dbReference type="SMART" id="SM00850">
    <property type="entry name" value="LytTR"/>
    <property type="match status" value="1"/>
</dbReference>
<organism evidence="2 3">
    <name type="scientific">Flavisolibacter tropicus</name>
    <dbReference type="NCBI Taxonomy" id="1492898"/>
    <lineage>
        <taxon>Bacteria</taxon>
        <taxon>Pseudomonadati</taxon>
        <taxon>Bacteroidota</taxon>
        <taxon>Chitinophagia</taxon>
        <taxon>Chitinophagales</taxon>
        <taxon>Chitinophagaceae</taxon>
        <taxon>Flavisolibacter</taxon>
    </lineage>
</organism>
<evidence type="ECO:0000313" key="3">
    <source>
        <dbReference type="Proteomes" id="UP000077177"/>
    </source>
</evidence>
<dbReference type="InterPro" id="IPR046947">
    <property type="entry name" value="LytR-like"/>
</dbReference>
<dbReference type="PROSITE" id="PS50930">
    <property type="entry name" value="HTH_LYTTR"/>
    <property type="match status" value="1"/>
</dbReference>
<evidence type="ECO:0000259" key="1">
    <source>
        <dbReference type="PROSITE" id="PS50930"/>
    </source>
</evidence>
<dbReference type="InterPro" id="IPR007492">
    <property type="entry name" value="LytTR_DNA-bd_dom"/>
</dbReference>
<dbReference type="AlphaFoldDB" id="A0A172TRE6"/>
<dbReference type="Pfam" id="PF04397">
    <property type="entry name" value="LytTR"/>
    <property type="match status" value="1"/>
</dbReference>
<dbReference type="KEGG" id="fla:SY85_02005"/>
<evidence type="ECO:0000313" key="2">
    <source>
        <dbReference type="EMBL" id="ANE49454.1"/>
    </source>
</evidence>
<reference evidence="2 3" key="2">
    <citation type="journal article" date="2016" name="Int. J. Syst. Evol. Microbiol.">
        <title>Flavisolibacter tropicus sp. nov., isolated from tropical soil.</title>
        <authorList>
            <person name="Lee J.J."/>
            <person name="Kang M.S."/>
            <person name="Kim G.S."/>
            <person name="Lee C.S."/>
            <person name="Lim S."/>
            <person name="Lee J."/>
            <person name="Roh S.H."/>
            <person name="Kang H."/>
            <person name="Ha J.M."/>
            <person name="Bae S."/>
            <person name="Jung H.Y."/>
            <person name="Kim M.K."/>
        </authorList>
    </citation>
    <scope>NUCLEOTIDE SEQUENCE [LARGE SCALE GENOMIC DNA]</scope>
    <source>
        <strain evidence="2 3">LCS9</strain>
    </source>
</reference>
<dbReference type="Proteomes" id="UP000077177">
    <property type="component" value="Chromosome"/>
</dbReference>
<sequence length="123" mass="14631">MNSIETTKRLRKRLIVRRGIECISLKTEEIALLYTENKVVYVIDHLGNKYICDKPLFELAATLDETVFFRANRQYIINIDFIKVFKPFEKVKLQVDISVLNNTYRVIVSQETAPHFKKWIYEM</sequence>
<reference evidence="3" key="1">
    <citation type="submission" date="2015-01" db="EMBL/GenBank/DDBJ databases">
        <title>Flavisolibacter sp./LCS9/ whole genome sequencing.</title>
        <authorList>
            <person name="Kim M.K."/>
            <person name="Srinivasan S."/>
            <person name="Lee J.-J."/>
        </authorList>
    </citation>
    <scope>NUCLEOTIDE SEQUENCE [LARGE SCALE GENOMIC DNA]</scope>
    <source>
        <strain evidence="3">LCS9</strain>
    </source>
</reference>
<name>A0A172TRE6_9BACT</name>
<feature type="domain" description="HTH LytTR-type" evidence="1">
    <location>
        <begin position="14"/>
        <end position="83"/>
    </location>
</feature>
<gene>
    <name evidence="2" type="ORF">SY85_02005</name>
</gene>
<dbReference type="OrthoDB" id="735914at2"/>
<dbReference type="PANTHER" id="PTHR37299">
    <property type="entry name" value="TRANSCRIPTIONAL REGULATOR-RELATED"/>
    <property type="match status" value="1"/>
</dbReference>
<dbReference type="STRING" id="1492898.SY85_02005"/>
<dbReference type="EMBL" id="CP011390">
    <property type="protein sequence ID" value="ANE49454.1"/>
    <property type="molecule type" value="Genomic_DNA"/>
</dbReference>
<proteinExistence type="predicted"/>
<dbReference type="PANTHER" id="PTHR37299:SF1">
    <property type="entry name" value="STAGE 0 SPORULATION PROTEIN A HOMOLOG"/>
    <property type="match status" value="1"/>
</dbReference>
<dbReference type="PATRIC" id="fig|1492898.3.peg.438"/>
<dbReference type="RefSeq" id="WP_066401547.1">
    <property type="nucleotide sequence ID" value="NZ_CP011390.1"/>
</dbReference>
<dbReference type="GO" id="GO:0000156">
    <property type="term" value="F:phosphorelay response regulator activity"/>
    <property type="evidence" value="ECO:0007669"/>
    <property type="project" value="InterPro"/>
</dbReference>